<dbReference type="AlphaFoldDB" id="A0A1W9KWE8"/>
<dbReference type="PROSITE" id="PS51257">
    <property type="entry name" value="PROKAR_LIPOPROTEIN"/>
    <property type="match status" value="1"/>
</dbReference>
<feature type="signal peptide" evidence="1">
    <location>
        <begin position="1"/>
        <end position="19"/>
    </location>
</feature>
<protein>
    <recommendedName>
        <fullName evidence="4">Lipoprotein</fullName>
    </recommendedName>
</protein>
<dbReference type="Proteomes" id="UP000192505">
    <property type="component" value="Unassembled WGS sequence"/>
</dbReference>
<keyword evidence="1" id="KW-0732">Signal</keyword>
<accession>A0A1W9KWE8</accession>
<evidence type="ECO:0000313" key="3">
    <source>
        <dbReference type="Proteomes" id="UP000192505"/>
    </source>
</evidence>
<reference evidence="2 3" key="1">
    <citation type="submission" date="2017-01" db="EMBL/GenBank/DDBJ databases">
        <title>Novel large sulfur bacteria in the metagenomes of groundwater-fed chemosynthetic microbial mats in the Lake Huron basin.</title>
        <authorList>
            <person name="Sharrar A.M."/>
            <person name="Flood B.E."/>
            <person name="Bailey J.V."/>
            <person name="Jones D.S."/>
            <person name="Biddanda B."/>
            <person name="Ruberg S.A."/>
            <person name="Marcus D.N."/>
            <person name="Dick G.J."/>
        </authorList>
    </citation>
    <scope>NUCLEOTIDE SEQUENCE [LARGE SCALE GENOMIC DNA]</scope>
    <source>
        <strain evidence="2">A7</strain>
    </source>
</reference>
<feature type="chain" id="PRO_5012800520" description="Lipoprotein" evidence="1">
    <location>
        <begin position="20"/>
        <end position="107"/>
    </location>
</feature>
<sequence length="107" mass="11537">MQKVMKSALTLLGSLLLTACVSTDSLQSSNQKGASYIVTGKSYEQIWRAATVAMQTDMDIVQSHKPSGVIKSKVVNGTPGKVVGFFIQPAHASAPRYTINIVSRWPL</sequence>
<evidence type="ECO:0000313" key="2">
    <source>
        <dbReference type="EMBL" id="OQW88473.1"/>
    </source>
</evidence>
<dbReference type="EMBL" id="MTEI01000004">
    <property type="protein sequence ID" value="OQW88473.1"/>
    <property type="molecule type" value="Genomic_DNA"/>
</dbReference>
<organism evidence="2 3">
    <name type="scientific">Rhodoferax ferrireducens</name>
    <dbReference type="NCBI Taxonomy" id="192843"/>
    <lineage>
        <taxon>Bacteria</taxon>
        <taxon>Pseudomonadati</taxon>
        <taxon>Pseudomonadota</taxon>
        <taxon>Betaproteobacteria</taxon>
        <taxon>Burkholderiales</taxon>
        <taxon>Comamonadaceae</taxon>
        <taxon>Rhodoferax</taxon>
    </lineage>
</organism>
<evidence type="ECO:0000256" key="1">
    <source>
        <dbReference type="SAM" id="SignalP"/>
    </source>
</evidence>
<name>A0A1W9KWE8_9BURK</name>
<gene>
    <name evidence="2" type="ORF">BWK72_09490</name>
</gene>
<proteinExistence type="predicted"/>
<comment type="caution">
    <text evidence="2">The sequence shown here is derived from an EMBL/GenBank/DDBJ whole genome shotgun (WGS) entry which is preliminary data.</text>
</comment>
<evidence type="ECO:0008006" key="4">
    <source>
        <dbReference type="Google" id="ProtNLM"/>
    </source>
</evidence>